<organism evidence="2 3">
    <name type="scientific">Tanacetum coccineum</name>
    <dbReference type="NCBI Taxonomy" id="301880"/>
    <lineage>
        <taxon>Eukaryota</taxon>
        <taxon>Viridiplantae</taxon>
        <taxon>Streptophyta</taxon>
        <taxon>Embryophyta</taxon>
        <taxon>Tracheophyta</taxon>
        <taxon>Spermatophyta</taxon>
        <taxon>Magnoliopsida</taxon>
        <taxon>eudicotyledons</taxon>
        <taxon>Gunneridae</taxon>
        <taxon>Pentapetalae</taxon>
        <taxon>asterids</taxon>
        <taxon>campanulids</taxon>
        <taxon>Asterales</taxon>
        <taxon>Asteraceae</taxon>
        <taxon>Asteroideae</taxon>
        <taxon>Anthemideae</taxon>
        <taxon>Anthemidinae</taxon>
        <taxon>Tanacetum</taxon>
    </lineage>
</organism>
<evidence type="ECO:0000313" key="3">
    <source>
        <dbReference type="Proteomes" id="UP001151760"/>
    </source>
</evidence>
<sequence length="193" mass="21602">MTPHQKCIDERGLYTREIQNRLNGRKLQIHECKVIEVKTLDVSLGNTKSSGTILDKGNASSLENDYSKTGNESNKSGNESSRYGNASNSGALGEGVNDHIHTFLEIWELFKIKDVDGDAYKLRVFPFTLMSTAKEWLKSNAPGIFEEDLLDTNFIGGEDMNMSNEEVLEELGYLIENDPSSRSNKEDQIKSCT</sequence>
<evidence type="ECO:0000313" key="2">
    <source>
        <dbReference type="EMBL" id="GJT63533.1"/>
    </source>
</evidence>
<dbReference type="EMBL" id="BQNB010017468">
    <property type="protein sequence ID" value="GJT63533.1"/>
    <property type="molecule type" value="Genomic_DNA"/>
</dbReference>
<name>A0ABQ5FKM3_9ASTR</name>
<reference evidence="2" key="1">
    <citation type="journal article" date="2022" name="Int. J. Mol. Sci.">
        <title>Draft Genome of Tanacetum Coccineum: Genomic Comparison of Closely Related Tanacetum-Family Plants.</title>
        <authorList>
            <person name="Yamashiro T."/>
            <person name="Shiraishi A."/>
            <person name="Nakayama K."/>
            <person name="Satake H."/>
        </authorList>
    </citation>
    <scope>NUCLEOTIDE SEQUENCE</scope>
</reference>
<evidence type="ECO:0000256" key="1">
    <source>
        <dbReference type="SAM" id="MobiDB-lite"/>
    </source>
</evidence>
<feature type="compositionally biased region" description="Low complexity" evidence="1">
    <location>
        <begin position="70"/>
        <end position="81"/>
    </location>
</feature>
<comment type="caution">
    <text evidence="2">The sequence shown here is derived from an EMBL/GenBank/DDBJ whole genome shotgun (WGS) entry which is preliminary data.</text>
</comment>
<feature type="region of interest" description="Disordered" evidence="1">
    <location>
        <begin position="53"/>
        <end position="86"/>
    </location>
</feature>
<reference evidence="2" key="2">
    <citation type="submission" date="2022-01" db="EMBL/GenBank/DDBJ databases">
        <authorList>
            <person name="Yamashiro T."/>
            <person name="Shiraishi A."/>
            <person name="Satake H."/>
            <person name="Nakayama K."/>
        </authorList>
    </citation>
    <scope>NUCLEOTIDE SEQUENCE</scope>
</reference>
<accession>A0ABQ5FKM3</accession>
<keyword evidence="3" id="KW-1185">Reference proteome</keyword>
<protein>
    <submittedName>
        <fullName evidence="2">Uncharacterized protein</fullName>
    </submittedName>
</protein>
<dbReference type="Proteomes" id="UP001151760">
    <property type="component" value="Unassembled WGS sequence"/>
</dbReference>
<proteinExistence type="predicted"/>
<feature type="compositionally biased region" description="Polar residues" evidence="1">
    <location>
        <begin position="53"/>
        <end position="69"/>
    </location>
</feature>
<gene>
    <name evidence="2" type="ORF">Tco_1007066</name>
</gene>